<dbReference type="EnsemblMetazoa" id="XM_003426060">
    <property type="protein sequence ID" value="XP_003426108"/>
    <property type="gene ID" value="LOC100678277"/>
</dbReference>
<dbReference type="KEGG" id="nvi:100678277"/>
<dbReference type="GeneID" id="100678277"/>
<evidence type="ECO:0000313" key="3">
    <source>
        <dbReference type="Proteomes" id="UP000002358"/>
    </source>
</evidence>
<dbReference type="OrthoDB" id="7699712at2759"/>
<feature type="region of interest" description="Disordered" evidence="1">
    <location>
        <begin position="122"/>
        <end position="141"/>
    </location>
</feature>
<dbReference type="Proteomes" id="UP000002358">
    <property type="component" value="Chromosome 1"/>
</dbReference>
<feature type="compositionally biased region" description="Basic and acidic residues" evidence="1">
    <location>
        <begin position="1"/>
        <end position="15"/>
    </location>
</feature>
<dbReference type="RefSeq" id="XP_003426108.3">
    <property type="nucleotide sequence ID" value="XM_003426060.5"/>
</dbReference>
<evidence type="ECO:0000313" key="2">
    <source>
        <dbReference type="EnsemblMetazoa" id="XP_003426108"/>
    </source>
</evidence>
<keyword evidence="3" id="KW-1185">Reference proteome</keyword>
<organism evidence="2 3">
    <name type="scientific">Nasonia vitripennis</name>
    <name type="common">Parasitic wasp</name>
    <dbReference type="NCBI Taxonomy" id="7425"/>
    <lineage>
        <taxon>Eukaryota</taxon>
        <taxon>Metazoa</taxon>
        <taxon>Ecdysozoa</taxon>
        <taxon>Arthropoda</taxon>
        <taxon>Hexapoda</taxon>
        <taxon>Insecta</taxon>
        <taxon>Pterygota</taxon>
        <taxon>Neoptera</taxon>
        <taxon>Endopterygota</taxon>
        <taxon>Hymenoptera</taxon>
        <taxon>Apocrita</taxon>
        <taxon>Proctotrupomorpha</taxon>
        <taxon>Chalcidoidea</taxon>
        <taxon>Pteromalidae</taxon>
        <taxon>Pteromalinae</taxon>
        <taxon>Nasonia</taxon>
    </lineage>
</organism>
<proteinExistence type="predicted"/>
<protein>
    <submittedName>
        <fullName evidence="2">Uncharacterized protein</fullName>
    </submittedName>
</protein>
<name>A0A7M7GCR2_NASVI</name>
<dbReference type="SMR" id="A0A7M7GCR2"/>
<dbReference type="AlphaFoldDB" id="A0A7M7GCR2"/>
<evidence type="ECO:0000256" key="1">
    <source>
        <dbReference type="SAM" id="MobiDB-lite"/>
    </source>
</evidence>
<accession>A0A7M7GCR2</accession>
<sequence>MGKNEKASETSELKREGRKRKRREEDEEMRRMKEKMVEMEKTLKAALDEIANQKQSVPRKRVRTAKYGASRTKTGGLVSAVLAVTPYTYFGSSSFLAETIPNQIPDQKVRIRVAEMSWKHQKHRPKNSWVRTRKIKKRRNW</sequence>
<reference evidence="2" key="1">
    <citation type="submission" date="2021-01" db="UniProtKB">
        <authorList>
            <consortium name="EnsemblMetazoa"/>
        </authorList>
    </citation>
    <scope>IDENTIFICATION</scope>
</reference>
<feature type="region of interest" description="Disordered" evidence="1">
    <location>
        <begin position="1"/>
        <end position="34"/>
    </location>
</feature>